<dbReference type="GeneID" id="93713871"/>
<dbReference type="Proteomes" id="UP000182762">
    <property type="component" value="Unassembled WGS sequence"/>
</dbReference>
<name>A0A1I5ZH34_9BACI</name>
<dbReference type="EMBL" id="FOXX01000004">
    <property type="protein sequence ID" value="SFQ55772.1"/>
    <property type="molecule type" value="Genomic_DNA"/>
</dbReference>
<proteinExistence type="predicted"/>
<keyword evidence="2" id="KW-1185">Reference proteome</keyword>
<evidence type="ECO:0000313" key="1">
    <source>
        <dbReference type="EMBL" id="SFQ55772.1"/>
    </source>
</evidence>
<sequence>MSEFEQFQLFLNQTRKRYKYCLRRFGYSSPITAKAAQRFVILLRVEEEYLNR</sequence>
<organism evidence="1 2">
    <name type="scientific">Priestia endophytica DSM 13796</name>
    <dbReference type="NCBI Taxonomy" id="1121089"/>
    <lineage>
        <taxon>Bacteria</taxon>
        <taxon>Bacillati</taxon>
        <taxon>Bacillota</taxon>
        <taxon>Bacilli</taxon>
        <taxon>Bacillales</taxon>
        <taxon>Bacillaceae</taxon>
        <taxon>Priestia</taxon>
    </lineage>
</organism>
<gene>
    <name evidence="1" type="ORF">SAMN02745910_02073</name>
</gene>
<reference evidence="1 2" key="1">
    <citation type="submission" date="2016-10" db="EMBL/GenBank/DDBJ databases">
        <authorList>
            <person name="Varghese N."/>
            <person name="Submissions S."/>
        </authorList>
    </citation>
    <scope>NUCLEOTIDE SEQUENCE [LARGE SCALE GENOMIC DNA]</scope>
    <source>
        <strain evidence="1 2">DSM 13796</strain>
    </source>
</reference>
<dbReference type="RefSeq" id="WP_161939302.1">
    <property type="nucleotide sequence ID" value="NZ_FOXX01000004.1"/>
</dbReference>
<comment type="caution">
    <text evidence="1">The sequence shown here is derived from an EMBL/GenBank/DDBJ whole genome shotgun (WGS) entry which is preliminary data.</text>
</comment>
<evidence type="ECO:0000313" key="2">
    <source>
        <dbReference type="Proteomes" id="UP000182762"/>
    </source>
</evidence>
<protein>
    <submittedName>
        <fullName evidence="1">Uncharacterized protein</fullName>
    </submittedName>
</protein>
<accession>A0A1I5ZH34</accession>